<reference evidence="2 3" key="1">
    <citation type="submission" date="2019-05" db="EMBL/GenBank/DDBJ databases">
        <title>Another draft genome of Portunus trituberculatus and its Hox gene families provides insights of decapod evolution.</title>
        <authorList>
            <person name="Jeong J.-H."/>
            <person name="Song I."/>
            <person name="Kim S."/>
            <person name="Choi T."/>
            <person name="Kim D."/>
            <person name="Ryu S."/>
            <person name="Kim W."/>
        </authorList>
    </citation>
    <scope>NUCLEOTIDE SEQUENCE [LARGE SCALE GENOMIC DNA]</scope>
    <source>
        <tissue evidence="2">Muscle</tissue>
    </source>
</reference>
<protein>
    <submittedName>
        <fullName evidence="2">Uncharacterized protein</fullName>
    </submittedName>
</protein>
<feature type="compositionally biased region" description="Basic and acidic residues" evidence="1">
    <location>
        <begin position="70"/>
        <end position="86"/>
    </location>
</feature>
<sequence>MERDKGLEHAKPSMRKAGRSAGRSVGRLVCGQEIFIPSVGFVQGREWDGPQRRGQVGRARPLRADNNLIAERKSLDKHQTTRDVKSNDMTVFAPIPGQPPWTDPLTRV</sequence>
<name>A0A5B7GQY8_PORTR</name>
<evidence type="ECO:0000313" key="3">
    <source>
        <dbReference type="Proteomes" id="UP000324222"/>
    </source>
</evidence>
<dbReference type="AlphaFoldDB" id="A0A5B7GQY8"/>
<evidence type="ECO:0000256" key="1">
    <source>
        <dbReference type="SAM" id="MobiDB-lite"/>
    </source>
</evidence>
<keyword evidence="3" id="KW-1185">Reference proteome</keyword>
<comment type="caution">
    <text evidence="2">The sequence shown here is derived from an EMBL/GenBank/DDBJ whole genome shotgun (WGS) entry which is preliminary data.</text>
</comment>
<feature type="region of interest" description="Disordered" evidence="1">
    <location>
        <begin position="44"/>
        <end position="108"/>
    </location>
</feature>
<proteinExistence type="predicted"/>
<organism evidence="2 3">
    <name type="scientific">Portunus trituberculatus</name>
    <name type="common">Swimming crab</name>
    <name type="synonym">Neptunus trituberculatus</name>
    <dbReference type="NCBI Taxonomy" id="210409"/>
    <lineage>
        <taxon>Eukaryota</taxon>
        <taxon>Metazoa</taxon>
        <taxon>Ecdysozoa</taxon>
        <taxon>Arthropoda</taxon>
        <taxon>Crustacea</taxon>
        <taxon>Multicrustacea</taxon>
        <taxon>Malacostraca</taxon>
        <taxon>Eumalacostraca</taxon>
        <taxon>Eucarida</taxon>
        <taxon>Decapoda</taxon>
        <taxon>Pleocyemata</taxon>
        <taxon>Brachyura</taxon>
        <taxon>Eubrachyura</taxon>
        <taxon>Portunoidea</taxon>
        <taxon>Portunidae</taxon>
        <taxon>Portuninae</taxon>
        <taxon>Portunus</taxon>
    </lineage>
</organism>
<gene>
    <name evidence="2" type="ORF">E2C01_056505</name>
</gene>
<dbReference type="EMBL" id="VSRR010019648">
    <property type="protein sequence ID" value="MPC62420.1"/>
    <property type="molecule type" value="Genomic_DNA"/>
</dbReference>
<evidence type="ECO:0000313" key="2">
    <source>
        <dbReference type="EMBL" id="MPC62420.1"/>
    </source>
</evidence>
<accession>A0A5B7GQY8</accession>
<dbReference type="Proteomes" id="UP000324222">
    <property type="component" value="Unassembled WGS sequence"/>
</dbReference>
<feature type="region of interest" description="Disordered" evidence="1">
    <location>
        <begin position="1"/>
        <end position="23"/>
    </location>
</feature>
<feature type="compositionally biased region" description="Basic and acidic residues" evidence="1">
    <location>
        <begin position="1"/>
        <end position="11"/>
    </location>
</feature>